<dbReference type="EMBL" id="CAADRA010006989">
    <property type="protein sequence ID" value="VFT97917.1"/>
    <property type="molecule type" value="Genomic_DNA"/>
</dbReference>
<dbReference type="AlphaFoldDB" id="A0A485LHL5"/>
<keyword evidence="1" id="KW-0732">Signal</keyword>
<dbReference type="SUPFAM" id="SSF49695">
    <property type="entry name" value="gamma-Crystallin-like"/>
    <property type="match status" value="2"/>
</dbReference>
<dbReference type="Gene3D" id="2.60.20.10">
    <property type="entry name" value="Crystallins"/>
    <property type="match status" value="1"/>
</dbReference>
<evidence type="ECO:0000313" key="2">
    <source>
        <dbReference type="EMBL" id="KAF0686991.1"/>
    </source>
</evidence>
<sequence length="937" mass="103768">MRRLWSCLALCLLVRATLQVFTRPAFEGVPTAYFDGAVKSDFNGSIGSVEIKQCSSVALYVYSKPHLEGRCTVIDRDMENISFLTVRSFSVAPLSPSFAAVNVYSGVKTTRSHEAPTAPFVQYNVGTAVDYVEGEIGYVLTVPAPPPSWQSKVILVTFTGARFTGTRSIHYESMPVRTIVRSFQALAYNDSLAAVEVYTKSDSEPPLAQFLVGESNAYWNVSYLEKIVVPDGLVAVLYAKHLFTSNKTLVFSGTGSEYALKIGSIQVVRYDDSMAAVAELFPFPSFSGNPLQYKIGDAVPLFQGSIQSVRLPELWAVVVFESTNYTGAHVKLTQNRVWYMPIPFDIRSFQVESTAPPAVYLYDQPSCGRQSSCKDLPTTTLYDNDQAATVRAHIGCVHVQPGFTFVFYSLPKYQGERSFVPESAYNSMWLINPKIASFRVIAVDKRLSFVRSSTGTPDDVVVWSCGRAACTFDTVSPGENRSFVSKHHVDIPSGVQVQAFYRPDFQGSFDTWAKNAQFFSFVRSFRVYRMGDTLPVVTAATEPVVALLRNQDDGYDGSLLVPAGRKVPNLDFAKQNYPFRIDILDVPDQLILLAYSGRNYQGEHSVVSPGIYNVGLFDRTSAIGSMQSFRVIRAADVAMLSNKTIPPAVLGYYTTRFCTSDNITFALGQEYMTLPNLEWDTLHIPDGLALVMYDRPWLLGRYVVWTAPLVQSPRSLGNRFRSAKVVLLDDAPPPQLDPLPPIVRGGFSEFLQVGEVEPALSVWEHNSIYCTKQSPLSTKLNVGFDRMSVPGLVLTAYNDYNFQGNSLVHHQNSNSKSLWRAYPKSYTLLPENSTVVPTTLFAGIYPNRFGFDIPPIFMQVGDSIASLDYPWNADIQNVTVPSGLTLLTYSGEHFQGNCKEWTGDTCVDEPWNTSIMSLRVVGNDAASTTPCKEAAIS</sequence>
<reference evidence="2" key="2">
    <citation type="submission" date="2019-06" db="EMBL/GenBank/DDBJ databases">
        <title>Genomics analysis of Aphanomyces spp. identifies a new class of oomycete effector associated with host adaptation.</title>
        <authorList>
            <person name="Gaulin E."/>
        </authorList>
    </citation>
    <scope>NUCLEOTIDE SEQUENCE</scope>
    <source>
        <strain evidence="2">CBS 578.67</strain>
    </source>
</reference>
<feature type="chain" id="PRO_5036116508" evidence="1">
    <location>
        <begin position="20"/>
        <end position="937"/>
    </location>
</feature>
<protein>
    <submittedName>
        <fullName evidence="3">Aste57867_21245 protein</fullName>
    </submittedName>
</protein>
<name>A0A485LHL5_9STRA</name>
<reference evidence="3 4" key="1">
    <citation type="submission" date="2019-03" db="EMBL/GenBank/DDBJ databases">
        <authorList>
            <person name="Gaulin E."/>
            <person name="Dumas B."/>
        </authorList>
    </citation>
    <scope>NUCLEOTIDE SEQUENCE [LARGE SCALE GENOMIC DNA]</scope>
    <source>
        <strain evidence="3">CBS 568.67</strain>
    </source>
</reference>
<accession>A0A485LHL5</accession>
<organism evidence="3 4">
    <name type="scientific">Aphanomyces stellatus</name>
    <dbReference type="NCBI Taxonomy" id="120398"/>
    <lineage>
        <taxon>Eukaryota</taxon>
        <taxon>Sar</taxon>
        <taxon>Stramenopiles</taxon>
        <taxon>Oomycota</taxon>
        <taxon>Saprolegniomycetes</taxon>
        <taxon>Saprolegniales</taxon>
        <taxon>Verrucalvaceae</taxon>
        <taxon>Aphanomyces</taxon>
    </lineage>
</organism>
<proteinExistence type="predicted"/>
<keyword evidence="4" id="KW-1185">Reference proteome</keyword>
<evidence type="ECO:0000256" key="1">
    <source>
        <dbReference type="SAM" id="SignalP"/>
    </source>
</evidence>
<evidence type="ECO:0000313" key="4">
    <source>
        <dbReference type="Proteomes" id="UP000332933"/>
    </source>
</evidence>
<gene>
    <name evidence="3" type="primary">Aste57867_21245</name>
    <name evidence="2" type="ORF">As57867_021176</name>
    <name evidence="3" type="ORF">ASTE57867_21245</name>
</gene>
<dbReference type="Proteomes" id="UP000332933">
    <property type="component" value="Unassembled WGS sequence"/>
</dbReference>
<evidence type="ECO:0000313" key="3">
    <source>
        <dbReference type="EMBL" id="VFT97917.1"/>
    </source>
</evidence>
<dbReference type="EMBL" id="VJMH01006963">
    <property type="protein sequence ID" value="KAF0686991.1"/>
    <property type="molecule type" value="Genomic_DNA"/>
</dbReference>
<feature type="signal peptide" evidence="1">
    <location>
        <begin position="1"/>
        <end position="19"/>
    </location>
</feature>
<dbReference type="InterPro" id="IPR011024">
    <property type="entry name" value="G_crystallin-like"/>
</dbReference>